<sequence length="369" mass="40560">MRDYGIPKRVVLDVALFVASQVALYYTVKWVFVAIRPEGKTAKLSERNKQALEKLGHKQLDLDEYERTIGAGIIHPDDIDVKFSDVGGLDATVSSLRESIIYPLLYPSLFTSSSTLIGAPKGVLLYGPPGCGKTMLAKALAKESGAAFINISASALANKWYGESNKLVAGLFSLARKVQPCIIFIDEIDGFLRERSKGDHEVTAMMKGEFMTLWDGLLSATDQILILGATNRPEDIDPAFLRRMPKRFAVGLPDLEQRKRILSLMLKDTHLAPDFPIDLLASKTDGFSGSDLRELCRNAAMVPVREFMRDKDHEALARGQEEGFDLRPLSIADFLVDEHGNSLSTLLSETSLPPSPLEDPSPDPIPSTA</sequence>
<organism evidence="9 10">
    <name type="scientific">Fistulina hepatica ATCC 64428</name>
    <dbReference type="NCBI Taxonomy" id="1128425"/>
    <lineage>
        <taxon>Eukaryota</taxon>
        <taxon>Fungi</taxon>
        <taxon>Dikarya</taxon>
        <taxon>Basidiomycota</taxon>
        <taxon>Agaricomycotina</taxon>
        <taxon>Agaricomycetes</taxon>
        <taxon>Agaricomycetidae</taxon>
        <taxon>Agaricales</taxon>
        <taxon>Fistulinaceae</taxon>
        <taxon>Fistulina</taxon>
    </lineage>
</organism>
<dbReference type="InterPro" id="IPR003959">
    <property type="entry name" value="ATPase_AAA_core"/>
</dbReference>
<dbReference type="OrthoDB" id="10254455at2759"/>
<keyword evidence="3" id="KW-0472">Membrane</keyword>
<evidence type="ECO:0000259" key="8">
    <source>
        <dbReference type="SMART" id="SM00382"/>
    </source>
</evidence>
<evidence type="ECO:0000256" key="1">
    <source>
        <dbReference type="ARBA" id="ARBA00004572"/>
    </source>
</evidence>
<dbReference type="InterPro" id="IPR051701">
    <property type="entry name" value="Mito_OM_Translocase_MSP1"/>
</dbReference>
<dbReference type="GO" id="GO:0016887">
    <property type="term" value="F:ATP hydrolysis activity"/>
    <property type="evidence" value="ECO:0007669"/>
    <property type="project" value="InterPro"/>
</dbReference>
<dbReference type="Pfam" id="PF17862">
    <property type="entry name" value="AAA_lid_3"/>
    <property type="match status" value="1"/>
</dbReference>
<dbReference type="GO" id="GO:0140567">
    <property type="term" value="F:membrane protein dislocase activity"/>
    <property type="evidence" value="ECO:0007669"/>
    <property type="project" value="UniProtKB-ARBA"/>
</dbReference>
<dbReference type="Gene3D" id="3.40.50.300">
    <property type="entry name" value="P-loop containing nucleotide triphosphate hydrolases"/>
    <property type="match status" value="1"/>
</dbReference>
<evidence type="ECO:0000256" key="3">
    <source>
        <dbReference type="ARBA" id="ARBA00022787"/>
    </source>
</evidence>
<dbReference type="Proteomes" id="UP000054144">
    <property type="component" value="Unassembled WGS sequence"/>
</dbReference>
<dbReference type="InterPro" id="IPR003593">
    <property type="entry name" value="AAA+_ATPase"/>
</dbReference>
<dbReference type="PANTHER" id="PTHR45644">
    <property type="entry name" value="AAA ATPASE, PUTATIVE (AFU_ORTHOLOGUE AFUA_2G12920)-RELATED-RELATED"/>
    <property type="match status" value="1"/>
</dbReference>
<dbReference type="FunFam" id="3.40.50.300:FF:000538">
    <property type="entry name" value="ATPase family AAA domain-containing protein 1"/>
    <property type="match status" value="1"/>
</dbReference>
<evidence type="ECO:0000256" key="7">
    <source>
        <dbReference type="SAM" id="MobiDB-lite"/>
    </source>
</evidence>
<evidence type="ECO:0000256" key="5">
    <source>
        <dbReference type="ARBA" id="ARBA00023128"/>
    </source>
</evidence>
<keyword evidence="2 6" id="KW-0547">Nucleotide-binding</keyword>
<keyword evidence="4 6" id="KW-0067">ATP-binding</keyword>
<gene>
    <name evidence="9" type="ORF">FISHEDRAFT_74932</name>
</gene>
<protein>
    <submittedName>
        <fullName evidence="9">ATPase</fullName>
    </submittedName>
</protein>
<keyword evidence="10" id="KW-1185">Reference proteome</keyword>
<dbReference type="SUPFAM" id="SSF52540">
    <property type="entry name" value="P-loop containing nucleoside triphosphate hydrolases"/>
    <property type="match status" value="1"/>
</dbReference>
<dbReference type="Pfam" id="PF00004">
    <property type="entry name" value="AAA"/>
    <property type="match status" value="1"/>
</dbReference>
<keyword evidence="5" id="KW-0496">Mitochondrion</keyword>
<evidence type="ECO:0000256" key="4">
    <source>
        <dbReference type="ARBA" id="ARBA00022840"/>
    </source>
</evidence>
<comment type="similarity">
    <text evidence="6">Belongs to the AAA ATPase family.</text>
</comment>
<accession>A0A0D7A8X5</accession>
<dbReference type="InterPro" id="IPR027417">
    <property type="entry name" value="P-loop_NTPase"/>
</dbReference>
<dbReference type="Gene3D" id="1.10.8.60">
    <property type="match status" value="1"/>
</dbReference>
<dbReference type="GO" id="GO:0005524">
    <property type="term" value="F:ATP binding"/>
    <property type="evidence" value="ECO:0007669"/>
    <property type="project" value="UniProtKB-KW"/>
</dbReference>
<feature type="region of interest" description="Disordered" evidence="7">
    <location>
        <begin position="345"/>
        <end position="369"/>
    </location>
</feature>
<dbReference type="SMART" id="SM00382">
    <property type="entry name" value="AAA"/>
    <property type="match status" value="1"/>
</dbReference>
<reference evidence="9 10" key="1">
    <citation type="journal article" date="2015" name="Fungal Genet. Biol.">
        <title>Evolution of novel wood decay mechanisms in Agaricales revealed by the genome sequences of Fistulina hepatica and Cylindrobasidium torrendii.</title>
        <authorList>
            <person name="Floudas D."/>
            <person name="Held B.W."/>
            <person name="Riley R."/>
            <person name="Nagy L.G."/>
            <person name="Koehler G."/>
            <person name="Ransdell A.S."/>
            <person name="Younus H."/>
            <person name="Chow J."/>
            <person name="Chiniquy J."/>
            <person name="Lipzen A."/>
            <person name="Tritt A."/>
            <person name="Sun H."/>
            <person name="Haridas S."/>
            <person name="LaButti K."/>
            <person name="Ohm R.A."/>
            <person name="Kues U."/>
            <person name="Blanchette R.A."/>
            <person name="Grigoriev I.V."/>
            <person name="Minto R.E."/>
            <person name="Hibbett D.S."/>
        </authorList>
    </citation>
    <scope>NUCLEOTIDE SEQUENCE [LARGE SCALE GENOMIC DNA]</scope>
    <source>
        <strain evidence="9 10">ATCC 64428</strain>
    </source>
</reference>
<dbReference type="AlphaFoldDB" id="A0A0D7A8X5"/>
<evidence type="ECO:0000256" key="6">
    <source>
        <dbReference type="RuleBase" id="RU003651"/>
    </source>
</evidence>
<dbReference type="PANTHER" id="PTHR45644:SF3">
    <property type="entry name" value="FI08533P-RELATED"/>
    <property type="match status" value="1"/>
</dbReference>
<feature type="domain" description="AAA+ ATPase" evidence="8">
    <location>
        <begin position="119"/>
        <end position="254"/>
    </location>
</feature>
<evidence type="ECO:0000256" key="2">
    <source>
        <dbReference type="ARBA" id="ARBA00022741"/>
    </source>
</evidence>
<evidence type="ECO:0000313" key="9">
    <source>
        <dbReference type="EMBL" id="KIY47195.1"/>
    </source>
</evidence>
<evidence type="ECO:0000313" key="10">
    <source>
        <dbReference type="Proteomes" id="UP000054144"/>
    </source>
</evidence>
<dbReference type="GO" id="GO:0005741">
    <property type="term" value="C:mitochondrial outer membrane"/>
    <property type="evidence" value="ECO:0007669"/>
    <property type="project" value="UniProtKB-SubCell"/>
</dbReference>
<comment type="subcellular location">
    <subcellularLocation>
        <location evidence="1">Mitochondrion outer membrane</location>
        <topology evidence="1">Single-pass membrane protein</topology>
    </subcellularLocation>
</comment>
<feature type="compositionally biased region" description="Pro residues" evidence="7">
    <location>
        <begin position="353"/>
        <end position="369"/>
    </location>
</feature>
<dbReference type="GO" id="GO:0140570">
    <property type="term" value="P:extraction of mislocalized protein from mitochondrial outer membrane"/>
    <property type="evidence" value="ECO:0007669"/>
    <property type="project" value="TreeGrafter"/>
</dbReference>
<dbReference type="PROSITE" id="PS00674">
    <property type="entry name" value="AAA"/>
    <property type="match status" value="1"/>
</dbReference>
<dbReference type="InterPro" id="IPR041569">
    <property type="entry name" value="AAA_lid_3"/>
</dbReference>
<name>A0A0D7A8X5_9AGAR</name>
<proteinExistence type="inferred from homology"/>
<keyword evidence="3" id="KW-1000">Mitochondrion outer membrane</keyword>
<dbReference type="InterPro" id="IPR003960">
    <property type="entry name" value="ATPase_AAA_CS"/>
</dbReference>
<dbReference type="EMBL" id="KN882004">
    <property type="protein sequence ID" value="KIY47195.1"/>
    <property type="molecule type" value="Genomic_DNA"/>
</dbReference>